<organism evidence="6 7">
    <name type="scientific">Hyphodiscus hymeniophilus</name>
    <dbReference type="NCBI Taxonomy" id="353542"/>
    <lineage>
        <taxon>Eukaryota</taxon>
        <taxon>Fungi</taxon>
        <taxon>Dikarya</taxon>
        <taxon>Ascomycota</taxon>
        <taxon>Pezizomycotina</taxon>
        <taxon>Leotiomycetes</taxon>
        <taxon>Helotiales</taxon>
        <taxon>Hyphodiscaceae</taxon>
        <taxon>Hyphodiscus</taxon>
    </lineage>
</organism>
<dbReference type="Gene3D" id="3.30.390.110">
    <property type="match status" value="1"/>
</dbReference>
<dbReference type="FunFam" id="3.30.390.110:FF:000002">
    <property type="entry name" value="60S ribosomal protein L28"/>
    <property type="match status" value="1"/>
</dbReference>
<keyword evidence="7" id="KW-1185">Reference proteome</keyword>
<protein>
    <submittedName>
        <fullName evidence="6">60S ribosomal</fullName>
    </submittedName>
</protein>
<evidence type="ECO:0000256" key="2">
    <source>
        <dbReference type="ARBA" id="ARBA00022980"/>
    </source>
</evidence>
<dbReference type="InterPro" id="IPR002672">
    <property type="entry name" value="Ribosomal_eL28"/>
</dbReference>
<evidence type="ECO:0000313" key="6">
    <source>
        <dbReference type="EMBL" id="KAG0648250.1"/>
    </source>
</evidence>
<name>A0A9P6VID0_9HELO</name>
<dbReference type="Proteomes" id="UP000785200">
    <property type="component" value="Unassembled WGS sequence"/>
</dbReference>
<evidence type="ECO:0000313" key="7">
    <source>
        <dbReference type="Proteomes" id="UP000785200"/>
    </source>
</evidence>
<gene>
    <name evidence="6" type="ORF">D0Z07_5221</name>
</gene>
<dbReference type="EMBL" id="VNKQ01000010">
    <property type="protein sequence ID" value="KAG0648250.1"/>
    <property type="molecule type" value="Genomic_DNA"/>
</dbReference>
<dbReference type="AlphaFoldDB" id="A0A9P6VID0"/>
<feature type="compositionally biased region" description="Basic and acidic residues" evidence="4">
    <location>
        <begin position="140"/>
        <end position="149"/>
    </location>
</feature>
<comment type="caution">
    <text evidence="6">The sequence shown here is derived from an EMBL/GenBank/DDBJ whole genome shotgun (WGS) entry which is preliminary data.</text>
</comment>
<accession>A0A9P6VID0</accession>
<dbReference type="GO" id="GO:0006412">
    <property type="term" value="P:translation"/>
    <property type="evidence" value="ECO:0007669"/>
    <property type="project" value="InterPro"/>
</dbReference>
<feature type="domain" description="Ribosomal eL28/Mak16" evidence="5">
    <location>
        <begin position="16"/>
        <end position="137"/>
    </location>
</feature>
<reference evidence="6" key="1">
    <citation type="submission" date="2019-07" db="EMBL/GenBank/DDBJ databases">
        <title>Hyphodiscus hymeniophilus genome sequencing and assembly.</title>
        <authorList>
            <person name="Kramer G."/>
            <person name="Nodwell J."/>
        </authorList>
    </citation>
    <scope>NUCLEOTIDE SEQUENCE</scope>
    <source>
        <strain evidence="6">ATCC 34498</strain>
    </source>
</reference>
<dbReference type="GO" id="GO:1990904">
    <property type="term" value="C:ribonucleoprotein complex"/>
    <property type="evidence" value="ECO:0007669"/>
    <property type="project" value="UniProtKB-KW"/>
</dbReference>
<keyword evidence="2" id="KW-0689">Ribosomal protein</keyword>
<dbReference type="Pfam" id="PF01778">
    <property type="entry name" value="Ribosomal_L28e"/>
    <property type="match status" value="1"/>
</dbReference>
<sequence>MSPTHHHHSSHVSSDLIWEITRNQNAFLVKRNTTGGIRFSKDPLNLTNTHSRKQAGFVNDKAIGVSPAKGDKGGVVLTTKKTKHVQRPGSNYHTTTFGSNKSTRSTYKSIVNITAKSGYRSDLRSSAVARASAIRQSQRPKKDLPERKTRGTKAKKAAEKEE</sequence>
<keyword evidence="3" id="KW-0687">Ribonucleoprotein</keyword>
<evidence type="ECO:0000256" key="1">
    <source>
        <dbReference type="ARBA" id="ARBA00007926"/>
    </source>
</evidence>
<evidence type="ECO:0000256" key="3">
    <source>
        <dbReference type="ARBA" id="ARBA00023274"/>
    </source>
</evidence>
<dbReference type="GO" id="GO:0003735">
    <property type="term" value="F:structural constituent of ribosome"/>
    <property type="evidence" value="ECO:0007669"/>
    <property type="project" value="InterPro"/>
</dbReference>
<dbReference type="OrthoDB" id="338850at2759"/>
<evidence type="ECO:0000259" key="5">
    <source>
        <dbReference type="Pfam" id="PF01778"/>
    </source>
</evidence>
<comment type="similarity">
    <text evidence="1">Belongs to the eukaryotic ribosomal protein eL28 family.</text>
</comment>
<feature type="compositionally biased region" description="Polar residues" evidence="4">
    <location>
        <begin position="88"/>
        <end position="102"/>
    </location>
</feature>
<dbReference type="PANTHER" id="PTHR10544">
    <property type="entry name" value="60S RIBOSOMAL PROTEIN L28"/>
    <property type="match status" value="1"/>
</dbReference>
<evidence type="ECO:0000256" key="4">
    <source>
        <dbReference type="SAM" id="MobiDB-lite"/>
    </source>
</evidence>
<feature type="region of interest" description="Disordered" evidence="4">
    <location>
        <begin position="82"/>
        <end position="102"/>
    </location>
</feature>
<dbReference type="GO" id="GO:0005840">
    <property type="term" value="C:ribosome"/>
    <property type="evidence" value="ECO:0007669"/>
    <property type="project" value="UniProtKB-KW"/>
</dbReference>
<feature type="region of interest" description="Disordered" evidence="4">
    <location>
        <begin position="130"/>
        <end position="162"/>
    </location>
</feature>
<proteinExistence type="inferred from homology"/>
<dbReference type="InterPro" id="IPR029004">
    <property type="entry name" value="Ribosomal_eL28/Mak16"/>
</dbReference>